<evidence type="ECO:0000313" key="4">
    <source>
        <dbReference type="Proteomes" id="UP000638570"/>
    </source>
</evidence>
<feature type="signal peptide" evidence="2">
    <location>
        <begin position="1"/>
        <end position="23"/>
    </location>
</feature>
<keyword evidence="2" id="KW-0732">Signal</keyword>
<name>A0ABS1QUW7_9GAMM</name>
<accession>A0ABS1QUW7</accession>
<evidence type="ECO:0008006" key="5">
    <source>
        <dbReference type="Google" id="ProtNLM"/>
    </source>
</evidence>
<evidence type="ECO:0000256" key="1">
    <source>
        <dbReference type="SAM" id="Phobius"/>
    </source>
</evidence>
<protein>
    <recommendedName>
        <fullName evidence="5">TIGR03503 family protein</fullName>
    </recommendedName>
</protein>
<sequence length="379" mass="42092">MAWGMRGLLYFVLLSAMAGAGSANEQNARWLSNTFRIDPSISAVTLFIEREQESAPVVLIRPDGSKYYYQRHPDHINWASTSQRDVITLWQPEPGPWQATGKIDEQRGISLVSVFRLQLEPLPPRIYQREVLKLDAELKYADTTLDAAYYLDGLSLHAQLVSQLGSDGDRFAQAPQLIGHFADDGTGLDAYPGDGKMTAELVFDTLPGQYLFQAQTTNQVLARTYQQELLVYPMPLNLRFSTPDAEGRWRLNLEADGELQPDTLVVTGELSNPLGQTLPISGQGRVIELPDARQPGNYRWQGRAFATTRDGREIQLDLAEQVVRVLPPVSAPAASPVKQTPLWLLWPYLLGGGALLLLLSGGALWLWRKKAASKRAEGL</sequence>
<evidence type="ECO:0000313" key="3">
    <source>
        <dbReference type="EMBL" id="MBL1378332.1"/>
    </source>
</evidence>
<keyword evidence="1" id="KW-1133">Transmembrane helix</keyword>
<proteinExistence type="predicted"/>
<dbReference type="Proteomes" id="UP000638570">
    <property type="component" value="Unassembled WGS sequence"/>
</dbReference>
<keyword evidence="1" id="KW-0812">Transmembrane</keyword>
<keyword evidence="1" id="KW-0472">Membrane</keyword>
<comment type="caution">
    <text evidence="3">The sequence shown here is derived from an EMBL/GenBank/DDBJ whole genome shotgun (WGS) entry which is preliminary data.</text>
</comment>
<gene>
    <name evidence="3" type="ORF">JKV55_13515</name>
</gene>
<keyword evidence="4" id="KW-1185">Reference proteome</keyword>
<evidence type="ECO:0000256" key="2">
    <source>
        <dbReference type="SAM" id="SignalP"/>
    </source>
</evidence>
<organism evidence="3 4">
    <name type="scientific">Zobellella iuensis</name>
    <dbReference type="NCBI Taxonomy" id="2803811"/>
    <lineage>
        <taxon>Bacteria</taxon>
        <taxon>Pseudomonadati</taxon>
        <taxon>Pseudomonadota</taxon>
        <taxon>Gammaproteobacteria</taxon>
        <taxon>Aeromonadales</taxon>
        <taxon>Aeromonadaceae</taxon>
        <taxon>Zobellella</taxon>
    </lineage>
</organism>
<feature type="chain" id="PRO_5045637649" description="TIGR03503 family protein" evidence="2">
    <location>
        <begin position="24"/>
        <end position="379"/>
    </location>
</feature>
<dbReference type="EMBL" id="JAERTZ010000025">
    <property type="protein sequence ID" value="MBL1378332.1"/>
    <property type="molecule type" value="Genomic_DNA"/>
</dbReference>
<reference evidence="4" key="1">
    <citation type="submission" date="2021-01" db="EMBL/GenBank/DDBJ databases">
        <title>Genome public.</title>
        <authorList>
            <person name="Liu C."/>
            <person name="Sun Q."/>
        </authorList>
    </citation>
    <scope>NUCLEOTIDE SEQUENCE [LARGE SCALE GENOMIC DNA]</scope>
    <source>
        <strain evidence="4">CGMCC 1.18722</strain>
    </source>
</reference>
<feature type="transmembrane region" description="Helical" evidence="1">
    <location>
        <begin position="345"/>
        <end position="367"/>
    </location>
</feature>